<dbReference type="EMBL" id="CM045758">
    <property type="protein sequence ID" value="KAI8030321.1"/>
    <property type="molecule type" value="Genomic_DNA"/>
</dbReference>
<organism evidence="1 2">
    <name type="scientific">Camellia lanceoleosa</name>
    <dbReference type="NCBI Taxonomy" id="1840588"/>
    <lineage>
        <taxon>Eukaryota</taxon>
        <taxon>Viridiplantae</taxon>
        <taxon>Streptophyta</taxon>
        <taxon>Embryophyta</taxon>
        <taxon>Tracheophyta</taxon>
        <taxon>Spermatophyta</taxon>
        <taxon>Magnoliopsida</taxon>
        <taxon>eudicotyledons</taxon>
        <taxon>Gunneridae</taxon>
        <taxon>Pentapetalae</taxon>
        <taxon>asterids</taxon>
        <taxon>Ericales</taxon>
        <taxon>Theaceae</taxon>
        <taxon>Camellia</taxon>
    </lineage>
</organism>
<accession>A0ACC0J271</accession>
<name>A0ACC0J271_9ERIC</name>
<comment type="caution">
    <text evidence="1">The sequence shown here is derived from an EMBL/GenBank/DDBJ whole genome shotgun (WGS) entry which is preliminary data.</text>
</comment>
<protein>
    <submittedName>
        <fullName evidence="1">UDP-glycosyltransferase 71K2</fullName>
    </submittedName>
</protein>
<gene>
    <name evidence="1" type="ORF">LOK49_LG01G01258</name>
</gene>
<sequence>MIDVGNELALPSYLFLTFGAAFFGLMLYIPTRDHWVSTKFSESDPEFLISGFINPIPPLVFPAVFSKDDGYTAYLKLAKRFKDTKGIIVHTLLELESHAISSFCDDQAPSIYTVGSVIDAKGEAQNKLGSPGSHSKNNNIMKWLDDHGVPVL</sequence>
<dbReference type="Proteomes" id="UP001060215">
    <property type="component" value="Chromosome 1"/>
</dbReference>
<proteinExistence type="predicted"/>
<evidence type="ECO:0000313" key="1">
    <source>
        <dbReference type="EMBL" id="KAI8030321.1"/>
    </source>
</evidence>
<evidence type="ECO:0000313" key="2">
    <source>
        <dbReference type="Proteomes" id="UP001060215"/>
    </source>
</evidence>
<reference evidence="1 2" key="1">
    <citation type="journal article" date="2022" name="Plant J.">
        <title>Chromosome-level genome of Camellia lanceoleosa provides a valuable resource for understanding genome evolution and self-incompatibility.</title>
        <authorList>
            <person name="Gong W."/>
            <person name="Xiao S."/>
            <person name="Wang L."/>
            <person name="Liao Z."/>
            <person name="Chang Y."/>
            <person name="Mo W."/>
            <person name="Hu G."/>
            <person name="Li W."/>
            <person name="Zhao G."/>
            <person name="Zhu H."/>
            <person name="Hu X."/>
            <person name="Ji K."/>
            <person name="Xiang X."/>
            <person name="Song Q."/>
            <person name="Yuan D."/>
            <person name="Jin S."/>
            <person name="Zhang L."/>
        </authorList>
    </citation>
    <scope>NUCLEOTIDE SEQUENCE [LARGE SCALE GENOMIC DNA]</scope>
    <source>
        <strain evidence="1">SQ_2022a</strain>
    </source>
</reference>
<keyword evidence="2" id="KW-1185">Reference proteome</keyword>